<dbReference type="InterPro" id="IPR015946">
    <property type="entry name" value="KH_dom-like_a/b"/>
</dbReference>
<dbReference type="RefSeq" id="WP_183549035.1">
    <property type="nucleotide sequence ID" value="NZ_BMQT01000008.1"/>
</dbReference>
<evidence type="ECO:0000313" key="2">
    <source>
        <dbReference type="Proteomes" id="UP000577707"/>
    </source>
</evidence>
<dbReference type="Gene3D" id="3.30.300.20">
    <property type="match status" value="1"/>
</dbReference>
<organism evidence="1 2">
    <name type="scientific">Nocardioides albus</name>
    <dbReference type="NCBI Taxonomy" id="1841"/>
    <lineage>
        <taxon>Bacteria</taxon>
        <taxon>Bacillati</taxon>
        <taxon>Actinomycetota</taxon>
        <taxon>Actinomycetes</taxon>
        <taxon>Propionibacteriales</taxon>
        <taxon>Nocardioidaceae</taxon>
        <taxon>Nocardioides</taxon>
    </lineage>
</organism>
<dbReference type="EMBL" id="JACHXG010000009">
    <property type="protein sequence ID" value="MBB3091225.1"/>
    <property type="molecule type" value="Genomic_DNA"/>
</dbReference>
<dbReference type="PANTHER" id="PTHR34352:SF1">
    <property type="entry name" value="PROTEIN YHFA"/>
    <property type="match status" value="1"/>
</dbReference>
<dbReference type="PANTHER" id="PTHR34352">
    <property type="entry name" value="PROTEIN YHFA"/>
    <property type="match status" value="1"/>
</dbReference>
<dbReference type="InterPro" id="IPR036102">
    <property type="entry name" value="OsmC/Ohrsf"/>
</dbReference>
<gene>
    <name evidence="1" type="ORF">FHS12_004190</name>
</gene>
<dbReference type="Proteomes" id="UP000577707">
    <property type="component" value="Unassembled WGS sequence"/>
</dbReference>
<protein>
    <submittedName>
        <fullName evidence="1">Putative OsmC-like protein</fullName>
    </submittedName>
</protein>
<proteinExistence type="predicted"/>
<dbReference type="Pfam" id="PF02566">
    <property type="entry name" value="OsmC"/>
    <property type="match status" value="1"/>
</dbReference>
<dbReference type="InterPro" id="IPR003718">
    <property type="entry name" value="OsmC/Ohr_fam"/>
</dbReference>
<name>A0A7W5FAI9_9ACTN</name>
<accession>A0A7W5FAI9</accession>
<dbReference type="AlphaFoldDB" id="A0A7W5FAI9"/>
<dbReference type="SUPFAM" id="SSF82784">
    <property type="entry name" value="OsmC-like"/>
    <property type="match status" value="1"/>
</dbReference>
<keyword evidence="2" id="KW-1185">Reference proteome</keyword>
<evidence type="ECO:0000313" key="1">
    <source>
        <dbReference type="EMBL" id="MBB3091225.1"/>
    </source>
</evidence>
<sequence>MTDPTTGSAADLRSVSLEKIGEHRFRATNARGGSLVLGHGEDPDFTPVEMLLAALAGCSALDVDFITGKRSPMETFEALAAATKIRDEEGNRLVDISVTFDITFPEGEGGDAARKVLPDAIKKSETRLCTVGRTVSVGTPVSYAEGDL</sequence>
<comment type="caution">
    <text evidence="1">The sequence shown here is derived from an EMBL/GenBank/DDBJ whole genome shotgun (WGS) entry which is preliminary data.</text>
</comment>
<reference evidence="1 2" key="1">
    <citation type="submission" date="2020-08" db="EMBL/GenBank/DDBJ databases">
        <title>Genomic Encyclopedia of Type Strains, Phase III (KMG-III): the genomes of soil and plant-associated and newly described type strains.</title>
        <authorList>
            <person name="Whitman W."/>
        </authorList>
    </citation>
    <scope>NUCLEOTIDE SEQUENCE [LARGE SCALE GENOMIC DNA]</scope>
    <source>
        <strain evidence="1 2">CECT 3302</strain>
    </source>
</reference>